<reference evidence="3 4" key="1">
    <citation type="journal article" date="2019" name="PLoS ONE">
        <title>Comparative genome analysis indicates high evolutionary potential of pathogenicity genes in Colletotrichum tanaceti.</title>
        <authorList>
            <person name="Lelwala R.V."/>
            <person name="Korhonen P.K."/>
            <person name="Young N.D."/>
            <person name="Scott J.B."/>
            <person name="Ades P.A."/>
            <person name="Gasser R.B."/>
            <person name="Taylor P.W.J."/>
        </authorList>
    </citation>
    <scope>NUCLEOTIDE SEQUENCE [LARGE SCALE GENOMIC DNA]</scope>
    <source>
        <strain evidence="3">BRIP57314</strain>
    </source>
</reference>
<dbReference type="PANTHER" id="PTHR11365:SF2">
    <property type="entry name" value="5-OXOPROLINASE"/>
    <property type="match status" value="1"/>
</dbReference>
<comment type="caution">
    <text evidence="3">The sequence shown here is derived from an EMBL/GenBank/DDBJ whole genome shotgun (WGS) entry which is preliminary data.</text>
</comment>
<gene>
    <name evidence="3" type="ORF">CTA1_2568</name>
</gene>
<accession>A0A4U6XIC6</accession>
<evidence type="ECO:0000259" key="2">
    <source>
        <dbReference type="Pfam" id="PF02538"/>
    </source>
</evidence>
<dbReference type="InterPro" id="IPR003692">
    <property type="entry name" value="Hydantoinase_B"/>
</dbReference>
<evidence type="ECO:0000313" key="4">
    <source>
        <dbReference type="Proteomes" id="UP000310108"/>
    </source>
</evidence>
<keyword evidence="4" id="KW-1185">Reference proteome</keyword>
<dbReference type="Pfam" id="PF02538">
    <property type="entry name" value="Hydantoinase_B"/>
    <property type="match status" value="1"/>
</dbReference>
<feature type="domain" description="Hydantoinase B/oxoprolinase" evidence="2">
    <location>
        <begin position="20"/>
        <end position="127"/>
    </location>
</feature>
<evidence type="ECO:0000256" key="1">
    <source>
        <dbReference type="SAM" id="MobiDB-lite"/>
    </source>
</evidence>
<sequence>MIMLTVLYSAQTSHEEREVDSIILSVFGHRFMAIAEQMGRALQKTSVGTNFKERLDFSCAIFDAMGGLLANAPHLPVHLGSMSTCVKRQAEIWKGNLKKGDVIISKHPSYGGTHLPDITHVVPAFNDKGGQLGEVSQEAQQDWRGAAARRGGDDEVEYEERRFNLGAKNIAPMKPGERIVIHTPGGGGGGWGKVGTEKAFSRKRDPMEGWRKGSHTNREDTALQM</sequence>
<dbReference type="STRING" id="1306861.A0A4U6XIC6"/>
<dbReference type="EMBL" id="PJEX01000100">
    <property type="protein sequence ID" value="TKW55404.1"/>
    <property type="molecule type" value="Genomic_DNA"/>
</dbReference>
<evidence type="ECO:0000313" key="3">
    <source>
        <dbReference type="EMBL" id="TKW55404.1"/>
    </source>
</evidence>
<dbReference type="AlphaFoldDB" id="A0A4U6XIC6"/>
<name>A0A4U6XIC6_9PEZI</name>
<dbReference type="GO" id="GO:0017168">
    <property type="term" value="F:5-oxoprolinase (ATP-hydrolyzing) activity"/>
    <property type="evidence" value="ECO:0007669"/>
    <property type="project" value="TreeGrafter"/>
</dbReference>
<proteinExistence type="predicted"/>
<feature type="region of interest" description="Disordered" evidence="1">
    <location>
        <begin position="201"/>
        <end position="225"/>
    </location>
</feature>
<dbReference type="InterPro" id="IPR045079">
    <property type="entry name" value="Oxoprolinase-like"/>
</dbReference>
<dbReference type="PANTHER" id="PTHR11365">
    <property type="entry name" value="5-OXOPROLINASE RELATED"/>
    <property type="match status" value="1"/>
</dbReference>
<protein>
    <recommendedName>
        <fullName evidence="2">Hydantoinase B/oxoprolinase domain-containing protein</fullName>
    </recommendedName>
</protein>
<dbReference type="OrthoDB" id="5105584at2759"/>
<dbReference type="GO" id="GO:0006749">
    <property type="term" value="P:glutathione metabolic process"/>
    <property type="evidence" value="ECO:0007669"/>
    <property type="project" value="TreeGrafter"/>
</dbReference>
<organism evidence="3 4">
    <name type="scientific">Colletotrichum tanaceti</name>
    <dbReference type="NCBI Taxonomy" id="1306861"/>
    <lineage>
        <taxon>Eukaryota</taxon>
        <taxon>Fungi</taxon>
        <taxon>Dikarya</taxon>
        <taxon>Ascomycota</taxon>
        <taxon>Pezizomycotina</taxon>
        <taxon>Sordariomycetes</taxon>
        <taxon>Hypocreomycetidae</taxon>
        <taxon>Glomerellales</taxon>
        <taxon>Glomerellaceae</taxon>
        <taxon>Colletotrichum</taxon>
        <taxon>Colletotrichum destructivum species complex</taxon>
    </lineage>
</organism>
<dbReference type="GO" id="GO:0005829">
    <property type="term" value="C:cytosol"/>
    <property type="evidence" value="ECO:0007669"/>
    <property type="project" value="TreeGrafter"/>
</dbReference>
<dbReference type="Proteomes" id="UP000310108">
    <property type="component" value="Unassembled WGS sequence"/>
</dbReference>